<dbReference type="AlphaFoldDB" id="A0A059MSS0"/>
<organism evidence="2 4">
    <name type="scientific">Rhodococcus aetherivorans</name>
    <dbReference type="NCBI Taxonomy" id="191292"/>
    <lineage>
        <taxon>Bacteria</taxon>
        <taxon>Bacillati</taxon>
        <taxon>Actinomycetota</taxon>
        <taxon>Actinomycetes</taxon>
        <taxon>Mycobacteriales</taxon>
        <taxon>Nocardiaceae</taxon>
        <taxon>Rhodococcus</taxon>
    </lineage>
</organism>
<evidence type="ECO:0000313" key="4">
    <source>
        <dbReference type="Proteomes" id="UP001163947"/>
    </source>
</evidence>
<dbReference type="Proteomes" id="UP000325466">
    <property type="component" value="Unassembled WGS sequence"/>
</dbReference>
<dbReference type="KEGG" id="rav:AAT18_08215"/>
<accession>A0A0F6S7X1</accession>
<sequence length="71" mass="8118">MSRKKWWVLEGPESGFSLEERATGDLVLVNTQTSEEHTLHGYVWKHAPHFGVQIMGEGPPPYGKWVENPEE</sequence>
<evidence type="ECO:0000313" key="1">
    <source>
        <dbReference type="EMBL" id="GES39142.1"/>
    </source>
</evidence>
<protein>
    <submittedName>
        <fullName evidence="2">Maltose regulon activator MalT</fullName>
    </submittedName>
</protein>
<dbReference type="EMBL" id="BLAH01000110">
    <property type="protein sequence ID" value="GES39142.1"/>
    <property type="molecule type" value="Genomic_DNA"/>
</dbReference>
<keyword evidence="3" id="KW-1185">Reference proteome</keyword>
<accession>A0A059MSS0</accession>
<accession>N1M1F8</accession>
<name>A0A059MSS0_9NOCA</name>
<dbReference type="GeneID" id="83622896"/>
<evidence type="ECO:0000313" key="2">
    <source>
        <dbReference type="EMBL" id="UYF92877.1"/>
    </source>
</evidence>
<reference evidence="2" key="3">
    <citation type="submission" date="2022-09" db="EMBL/GenBank/DDBJ databases">
        <title>The genome sequence of Rhodococcus aetherivorans N1.</title>
        <authorList>
            <person name="Jiang W."/>
        </authorList>
    </citation>
    <scope>NUCLEOTIDE SEQUENCE</scope>
    <source>
        <strain evidence="2">N1</strain>
    </source>
</reference>
<gene>
    <name evidence="2" type="ORF">OCS65_20730</name>
    <name evidence="1" type="ORF">RAJCM14343_4410</name>
</gene>
<dbReference type="EMBL" id="CP106982">
    <property type="protein sequence ID" value="UYF92877.1"/>
    <property type="molecule type" value="Genomic_DNA"/>
</dbReference>
<reference evidence="1 3" key="1">
    <citation type="journal article" date="2018" name="Biodegradation">
        <title>1,4-Dioxane degradation characteristics of Rhodococcus aetherivorans JCM 14343.</title>
        <authorList>
            <person name="Inoue D."/>
            <person name="Tsunoda T."/>
            <person name="Yamamoto N."/>
            <person name="Ike M."/>
            <person name="Sei K."/>
        </authorList>
    </citation>
    <scope>NUCLEOTIDE SEQUENCE [LARGE SCALE GENOMIC DNA]</scope>
    <source>
        <strain evidence="1 3">JCM 14343</strain>
    </source>
</reference>
<evidence type="ECO:0000313" key="3">
    <source>
        <dbReference type="Proteomes" id="UP000325466"/>
    </source>
</evidence>
<dbReference type="Proteomes" id="UP001163947">
    <property type="component" value="Chromosome"/>
</dbReference>
<reference evidence="1" key="2">
    <citation type="submission" date="2019-10" db="EMBL/GenBank/DDBJ databases">
        <title>Draft genome sequence of Rhodococcus aetherivorans JCM 14343.</title>
        <authorList>
            <person name="Inoue D."/>
            <person name="Nakazawa M."/>
            <person name="Yamamoto N."/>
            <person name="Sei K."/>
            <person name="Ike M."/>
        </authorList>
    </citation>
    <scope>NUCLEOTIDE SEQUENCE</scope>
    <source>
        <strain evidence="1">JCM 14343</strain>
    </source>
</reference>
<proteinExistence type="predicted"/>
<dbReference type="RefSeq" id="WP_006933918.1">
    <property type="nucleotide sequence ID" value="NZ_BAAAYP010000002.1"/>
</dbReference>